<dbReference type="EMBL" id="PEZI01000037">
    <property type="protein sequence ID" value="PIS14623.1"/>
    <property type="molecule type" value="Genomic_DNA"/>
</dbReference>
<comment type="caution">
    <text evidence="2">The sequence shown here is derived from an EMBL/GenBank/DDBJ whole genome shotgun (WGS) entry which is preliminary data.</text>
</comment>
<accession>A0A2H0WPP4</accession>
<keyword evidence="1" id="KW-0472">Membrane</keyword>
<feature type="transmembrane region" description="Helical" evidence="1">
    <location>
        <begin position="30"/>
        <end position="57"/>
    </location>
</feature>
<sequence>MAKKKVHQSFFKVKEKLVLIPPKKYFGKKIIGVVCLVLGSLLIAGSLLFFYVIPIFFPPKTEIVQVEKEKLVFFPQRILILKQNLDLSVENGEIIFDLPLKITEPKKGEEIIVLAQSEFQDFKITGSKTENILGDSILEISGLNLKLTLQTQIKPPKLVTIEAERNEK</sequence>
<gene>
    <name evidence="2" type="ORF">COT64_01685</name>
</gene>
<evidence type="ECO:0000313" key="2">
    <source>
        <dbReference type="EMBL" id="PIS14623.1"/>
    </source>
</evidence>
<evidence type="ECO:0000256" key="1">
    <source>
        <dbReference type="SAM" id="Phobius"/>
    </source>
</evidence>
<reference evidence="3" key="1">
    <citation type="submission" date="2017-09" db="EMBL/GenBank/DDBJ databases">
        <title>Depth-based differentiation of microbial function through sediment-hosted aquifers and enrichment of novel symbionts in the deep terrestrial subsurface.</title>
        <authorList>
            <person name="Probst A.J."/>
            <person name="Ladd B."/>
            <person name="Jarett J.K."/>
            <person name="Geller-Mcgrath D.E."/>
            <person name="Sieber C.M.K."/>
            <person name="Emerson J.B."/>
            <person name="Anantharaman K."/>
            <person name="Thomas B.C."/>
            <person name="Malmstrom R."/>
            <person name="Stieglmeier M."/>
            <person name="Klingl A."/>
            <person name="Woyke T."/>
            <person name="Ryan C.M."/>
            <person name="Banfield J.F."/>
        </authorList>
    </citation>
    <scope>NUCLEOTIDE SEQUENCE [LARGE SCALE GENOMIC DNA]</scope>
</reference>
<proteinExistence type="predicted"/>
<evidence type="ECO:0000313" key="3">
    <source>
        <dbReference type="Proteomes" id="UP000230775"/>
    </source>
</evidence>
<name>A0A2H0WPP4_9BACT</name>
<organism evidence="2 3">
    <name type="scientific">Candidatus Shapirobacteria bacterium CG09_land_8_20_14_0_10_39_12</name>
    <dbReference type="NCBI Taxonomy" id="1974885"/>
    <lineage>
        <taxon>Bacteria</taxon>
        <taxon>Candidatus Shapironibacteriota</taxon>
    </lineage>
</organism>
<keyword evidence="1" id="KW-0812">Transmembrane</keyword>
<keyword evidence="1" id="KW-1133">Transmembrane helix</keyword>
<dbReference type="AlphaFoldDB" id="A0A2H0WPP4"/>
<dbReference type="Proteomes" id="UP000230775">
    <property type="component" value="Unassembled WGS sequence"/>
</dbReference>
<protein>
    <submittedName>
        <fullName evidence="2">Uncharacterized protein</fullName>
    </submittedName>
</protein>